<feature type="compositionally biased region" description="Basic and acidic residues" evidence="9">
    <location>
        <begin position="637"/>
        <end position="650"/>
    </location>
</feature>
<evidence type="ECO:0000256" key="8">
    <source>
        <dbReference type="RuleBase" id="RU369035"/>
    </source>
</evidence>
<evidence type="ECO:0000313" key="11">
    <source>
        <dbReference type="EMBL" id="PYI15076.1"/>
    </source>
</evidence>
<dbReference type="GO" id="GO:0005634">
    <property type="term" value="C:nucleus"/>
    <property type="evidence" value="ECO:0007669"/>
    <property type="project" value="UniProtKB-SubCell"/>
</dbReference>
<feature type="region of interest" description="Disordered" evidence="9">
    <location>
        <begin position="637"/>
        <end position="664"/>
    </location>
</feature>
<keyword evidence="3 8" id="KW-0963">Cytoplasm</keyword>
<dbReference type="EMBL" id="KZ825196">
    <property type="protein sequence ID" value="PYI15076.1"/>
    <property type="molecule type" value="Genomic_DNA"/>
</dbReference>
<comment type="subcellular location">
    <subcellularLocation>
        <location evidence="2 8">Cytoplasm</location>
    </subcellularLocation>
    <subcellularLocation>
        <location evidence="8">Nucleus</location>
    </subcellularLocation>
    <text evidence="8">Nucleus and/or cytoplasm.</text>
</comment>
<dbReference type="InterPro" id="IPR011990">
    <property type="entry name" value="TPR-like_helical_dom_sf"/>
</dbReference>
<evidence type="ECO:0000256" key="7">
    <source>
        <dbReference type="ARBA" id="ARBA00026188"/>
    </source>
</evidence>
<dbReference type="InterPro" id="IPR045243">
    <property type="entry name" value="Rna14-like"/>
</dbReference>
<dbReference type="GO" id="GO:0003729">
    <property type="term" value="F:mRNA binding"/>
    <property type="evidence" value="ECO:0007669"/>
    <property type="project" value="TreeGrafter"/>
</dbReference>
<feature type="compositionally biased region" description="Polar residues" evidence="9">
    <location>
        <begin position="882"/>
        <end position="898"/>
    </location>
</feature>
<dbReference type="Pfam" id="PF05843">
    <property type="entry name" value="Suf"/>
    <property type="match status" value="1"/>
</dbReference>
<keyword evidence="12" id="KW-1185">Reference proteome</keyword>
<organism evidence="11 12">
    <name type="scientific">Aspergillus violaceofuscus (strain CBS 115571)</name>
    <dbReference type="NCBI Taxonomy" id="1450538"/>
    <lineage>
        <taxon>Eukaryota</taxon>
        <taxon>Fungi</taxon>
        <taxon>Dikarya</taxon>
        <taxon>Ascomycota</taxon>
        <taxon>Pezizomycotina</taxon>
        <taxon>Eurotiomycetes</taxon>
        <taxon>Eurotiomycetidae</taxon>
        <taxon>Eurotiales</taxon>
        <taxon>Aspergillaceae</taxon>
        <taxon>Aspergillus</taxon>
    </lineage>
</organism>
<keyword evidence="6 8" id="KW-0539">Nucleus</keyword>
<evidence type="ECO:0000256" key="5">
    <source>
        <dbReference type="ARBA" id="ARBA00022737"/>
    </source>
</evidence>
<dbReference type="PANTHER" id="PTHR19980">
    <property type="entry name" value="RNA CLEAVAGE STIMULATION FACTOR"/>
    <property type="match status" value="1"/>
</dbReference>
<feature type="compositionally biased region" description="Polar residues" evidence="9">
    <location>
        <begin position="164"/>
        <end position="182"/>
    </location>
</feature>
<evidence type="ECO:0000256" key="6">
    <source>
        <dbReference type="ARBA" id="ARBA00023242"/>
    </source>
</evidence>
<dbReference type="SUPFAM" id="SSF48452">
    <property type="entry name" value="TPR-like"/>
    <property type="match status" value="2"/>
</dbReference>
<gene>
    <name evidence="11" type="ORF">BO99DRAFT_368999</name>
</gene>
<dbReference type="SMART" id="SM00386">
    <property type="entry name" value="HAT"/>
    <property type="match status" value="4"/>
</dbReference>
<feature type="compositionally biased region" description="Polar residues" evidence="9">
    <location>
        <begin position="936"/>
        <end position="946"/>
    </location>
</feature>
<feature type="compositionally biased region" description="Basic and acidic residues" evidence="9">
    <location>
        <begin position="899"/>
        <end position="910"/>
    </location>
</feature>
<keyword evidence="4 8" id="KW-0507">mRNA processing</keyword>
<feature type="region of interest" description="Disordered" evidence="9">
    <location>
        <begin position="859"/>
        <end position="950"/>
    </location>
</feature>
<dbReference type="Proteomes" id="UP000249829">
    <property type="component" value="Unassembled WGS sequence"/>
</dbReference>
<feature type="compositionally biased region" description="Low complexity" evidence="9">
    <location>
        <begin position="77"/>
        <end position="90"/>
    </location>
</feature>
<dbReference type="STRING" id="1450538.A0A2V5I651"/>
<dbReference type="PANTHER" id="PTHR19980:SF0">
    <property type="entry name" value="CLEAVAGE STIMULATION FACTOR SUBUNIT 3"/>
    <property type="match status" value="1"/>
</dbReference>
<dbReference type="OMA" id="VQLWSVY"/>
<accession>A0A2V5I651</accession>
<feature type="region of interest" description="Disordered" evidence="9">
    <location>
        <begin position="1"/>
        <end position="253"/>
    </location>
</feature>
<dbReference type="FunFam" id="1.25.40.1040:FF:000006">
    <property type="entry name" value="CFIA complex component Rna14, putative"/>
    <property type="match status" value="1"/>
</dbReference>
<keyword evidence="5" id="KW-0677">Repeat</keyword>
<feature type="compositionally biased region" description="Acidic residues" evidence="9">
    <location>
        <begin position="137"/>
        <end position="152"/>
    </location>
</feature>
<feature type="domain" description="Suppressor of forked" evidence="10">
    <location>
        <begin position="253"/>
        <end position="856"/>
    </location>
</feature>
<dbReference type="InterPro" id="IPR008847">
    <property type="entry name" value="Suf"/>
</dbReference>
<dbReference type="GO" id="GO:0180010">
    <property type="term" value="P:co-transcriptional mRNA 3'-end processing, cleavage and polyadenylation pathway"/>
    <property type="evidence" value="ECO:0007669"/>
    <property type="project" value="UniProtKB-UniRule"/>
</dbReference>
<evidence type="ECO:0000256" key="2">
    <source>
        <dbReference type="ARBA" id="ARBA00004496"/>
    </source>
</evidence>
<evidence type="ECO:0000256" key="3">
    <source>
        <dbReference type="ARBA" id="ARBA00022490"/>
    </source>
</evidence>
<dbReference type="GO" id="GO:0005737">
    <property type="term" value="C:cytoplasm"/>
    <property type="evidence" value="ECO:0007669"/>
    <property type="project" value="UniProtKB-SubCell"/>
</dbReference>
<comment type="function">
    <text evidence="1 8">Component of the cleavage factor IA (CFIA) complex, which is involved in the endonucleolytic cleavage during polyadenylation-dependent pre-mRNA 3'-end formation.</text>
</comment>
<dbReference type="Gene3D" id="1.25.40.1040">
    <property type="match status" value="1"/>
</dbReference>
<feature type="compositionally biased region" description="Polar residues" evidence="9">
    <location>
        <begin position="93"/>
        <end position="119"/>
    </location>
</feature>
<name>A0A2V5I651_ASPV1</name>
<evidence type="ECO:0000259" key="10">
    <source>
        <dbReference type="Pfam" id="PF05843"/>
    </source>
</evidence>
<evidence type="ECO:0000313" key="12">
    <source>
        <dbReference type="Proteomes" id="UP000249829"/>
    </source>
</evidence>
<proteinExistence type="predicted"/>
<dbReference type="InterPro" id="IPR003107">
    <property type="entry name" value="HAT"/>
</dbReference>
<evidence type="ECO:0000256" key="4">
    <source>
        <dbReference type="ARBA" id="ARBA00022664"/>
    </source>
</evidence>
<feature type="region of interest" description="Disordered" evidence="9">
    <location>
        <begin position="991"/>
        <end position="1014"/>
    </location>
</feature>
<protein>
    <recommendedName>
        <fullName evidence="7 8">mRNA 3'-end-processing protein RNA14</fullName>
    </recommendedName>
</protein>
<sequence length="1014" mass="113658">MAEDDAENAFFQAQAMNADSVDYKAVEEQGADSSDSDDYDPSKTLPDQYSVSETDSKQTENVPSVAPPSNSTPPPDQTSSSSPSSSSLAPETDPSQQAGNTYPSQTPSRAESQASTSGLATGASVPPKTRTIGGFVVEDEDEDDAGDADDYEPPAVLGVEDMNTIPSQPISGNANEATSTPDVSLDESAQESASVKNVPNSSFPAASKNDASVASGQELYNTRTLPPDSAQESNAATPQPESPSTSKGRLPHDRIGILEDRIKEDPRGDMPAWLELINEHRSRNRIDNARDVYERFLRVFPFSAEQWVAYANMEAELNELFRLEQIFSRTLLTIPDVRLWTVYLDYVRRRNPLTTDTTGQARRIITAAYDLAFQHVGVDKDAGAIYAEYIQFIRSSPGNAGGSGWQDQQKMDLLRKAYHKAICVPNQETSTLWNQYDQFEKSLNKMTGFKFVQEQSPAFVTARTAYHELQHITQGLLRTSLPRMPPVPGSDGDVEYAQQVEIWKKWIKWEKDDPLVLKEDDPAAFKARVIYVYKQALMALRFLPEMWFEAAEFCFHHDSENEGNDFLKHGIDANPESCLLAFKRADRLEITTESEQDPIVRGAKVREPYDRLLDSLYELIAKARTREDQDVARLEETFAKMQPEKPPSKNDDDDDLQEAKARDSVKKSQIEAVRNAHAIQIGILSKTVSFAWIALMRAMRRIQGKGKLNEMPGSRSIFQDARKRGRITSDVYIASALIEYHCYKDPAATKIFERGAKLFPEDENFALEYLKHLIDINDVINARAVFEMTVRKLASNPENVHKTKPIFAFLHEYESRYGDLVQVINLETRMRELFPEDPTLEQFAHRFSTPAFDPTAVHPIISPSQTRPKAAYAADQMVSRHGTPNSRFPDPSITNSPKRQLEEFDDDMGRPRKFVRAESPLKTTQRRQMDQKRPMGNQSQFRSQGSPAPLPRDIVNLLSMIPPASAYNAGRFSPEKMVDLIRRVDIPSSISQIPFPRGLGAGQAPQSYPGAYRS</sequence>
<reference evidence="11 12" key="1">
    <citation type="submission" date="2018-02" db="EMBL/GenBank/DDBJ databases">
        <title>The genomes of Aspergillus section Nigri reveals drivers in fungal speciation.</title>
        <authorList>
            <consortium name="DOE Joint Genome Institute"/>
            <person name="Vesth T.C."/>
            <person name="Nybo J."/>
            <person name="Theobald S."/>
            <person name="Brandl J."/>
            <person name="Frisvad J.C."/>
            <person name="Nielsen K.F."/>
            <person name="Lyhne E.K."/>
            <person name="Kogle M.E."/>
            <person name="Kuo A."/>
            <person name="Riley R."/>
            <person name="Clum A."/>
            <person name="Nolan M."/>
            <person name="Lipzen A."/>
            <person name="Salamov A."/>
            <person name="Henrissat B."/>
            <person name="Wiebenga A."/>
            <person name="De vries R.P."/>
            <person name="Grigoriev I.V."/>
            <person name="Mortensen U.H."/>
            <person name="Andersen M.R."/>
            <person name="Baker S.E."/>
        </authorList>
    </citation>
    <scope>NUCLEOTIDE SEQUENCE [LARGE SCALE GENOMIC DNA]</scope>
    <source>
        <strain evidence="11 12">CBS 115571</strain>
    </source>
</reference>
<dbReference type="AlphaFoldDB" id="A0A2V5I651"/>
<evidence type="ECO:0000256" key="1">
    <source>
        <dbReference type="ARBA" id="ARBA00002863"/>
    </source>
</evidence>
<evidence type="ECO:0000256" key="9">
    <source>
        <dbReference type="SAM" id="MobiDB-lite"/>
    </source>
</evidence>
<feature type="compositionally biased region" description="Polar residues" evidence="9">
    <location>
        <begin position="190"/>
        <end position="247"/>
    </location>
</feature>